<dbReference type="InterPro" id="IPR010982">
    <property type="entry name" value="Lambda_DNA-bd_dom_sf"/>
</dbReference>
<dbReference type="Pfam" id="PF01381">
    <property type="entry name" value="HTH_3"/>
    <property type="match status" value="1"/>
</dbReference>
<proteinExistence type="predicted"/>
<feature type="DNA-binding region" description="H-T-H motif" evidence="2">
    <location>
        <begin position="136"/>
        <end position="155"/>
    </location>
</feature>
<comment type="caution">
    <text evidence="5">The sequence shown here is derived from an EMBL/GenBank/DDBJ whole genome shotgun (WGS) entry which is preliminary data.</text>
</comment>
<name>A0ABW4P9V7_9NOCA</name>
<dbReference type="Proteomes" id="UP001597286">
    <property type="component" value="Unassembled WGS sequence"/>
</dbReference>
<dbReference type="InterPro" id="IPR036271">
    <property type="entry name" value="Tet_transcr_reg_TetR-rel_C_sf"/>
</dbReference>
<dbReference type="Gene3D" id="1.10.357.10">
    <property type="entry name" value="Tetracycline Repressor, domain 2"/>
    <property type="match status" value="1"/>
</dbReference>
<dbReference type="PANTHER" id="PTHR30055:SF237">
    <property type="entry name" value="TRANSCRIPTIONAL REPRESSOR MCE3R"/>
    <property type="match status" value="1"/>
</dbReference>
<dbReference type="Gene3D" id="1.10.260.40">
    <property type="entry name" value="lambda repressor-like DNA-binding domains"/>
    <property type="match status" value="1"/>
</dbReference>
<dbReference type="SUPFAM" id="SSF48498">
    <property type="entry name" value="Tetracyclin repressor-like, C-terminal domain"/>
    <property type="match status" value="1"/>
</dbReference>
<evidence type="ECO:0000256" key="1">
    <source>
        <dbReference type="ARBA" id="ARBA00023125"/>
    </source>
</evidence>
<sequence length="303" mass="33016">MRSSRPPADERGPEIDKQDIPAAIRAARAEAGLTVRDLARRLGVSPATVSAVENGRTGVSVDRIRDIADALGTTAARLLGEQVEPAPRHDPPRAVTDTAVDRPAGAHWRDFPPLEIDAVLAAAIDAFVETGYHGATVRAVAQRAGMSVPGVYHHYRDKQALLVRALDITMDELHWRIRAARDEGAGTVERVALMVEALALYHTHRRELAFIGASEMRSIEEPDRTRITASRNEIQYLLDDGIDAAVRSGDLSTPHPRDAGRAIATMCTSLPQWFRADGPSTPEQIATEYAEFALDLLGRTSTR</sequence>
<protein>
    <submittedName>
        <fullName evidence="5">TetR family transcriptional regulator</fullName>
    </submittedName>
</protein>
<dbReference type="SMART" id="SM00530">
    <property type="entry name" value="HTH_XRE"/>
    <property type="match status" value="1"/>
</dbReference>
<dbReference type="InterPro" id="IPR041490">
    <property type="entry name" value="KstR2_TetR_C"/>
</dbReference>
<dbReference type="PRINTS" id="PR00455">
    <property type="entry name" value="HTHTETR"/>
</dbReference>
<organism evidence="5 6">
    <name type="scientific">Rhodococcus gannanensis</name>
    <dbReference type="NCBI Taxonomy" id="1960308"/>
    <lineage>
        <taxon>Bacteria</taxon>
        <taxon>Bacillati</taxon>
        <taxon>Actinomycetota</taxon>
        <taxon>Actinomycetes</taxon>
        <taxon>Mycobacteriales</taxon>
        <taxon>Nocardiaceae</taxon>
        <taxon>Rhodococcus</taxon>
    </lineage>
</organism>
<dbReference type="Pfam" id="PF00440">
    <property type="entry name" value="TetR_N"/>
    <property type="match status" value="1"/>
</dbReference>
<dbReference type="SUPFAM" id="SSF47413">
    <property type="entry name" value="lambda repressor-like DNA-binding domains"/>
    <property type="match status" value="1"/>
</dbReference>
<evidence type="ECO:0000313" key="6">
    <source>
        <dbReference type="Proteomes" id="UP001597286"/>
    </source>
</evidence>
<keyword evidence="6" id="KW-1185">Reference proteome</keyword>
<evidence type="ECO:0000313" key="5">
    <source>
        <dbReference type="EMBL" id="MFD1814828.1"/>
    </source>
</evidence>
<gene>
    <name evidence="5" type="ORF">ACFSJG_21630</name>
</gene>
<dbReference type="InterPro" id="IPR001387">
    <property type="entry name" value="Cro/C1-type_HTH"/>
</dbReference>
<reference evidence="6" key="1">
    <citation type="journal article" date="2019" name="Int. J. Syst. Evol. Microbiol.">
        <title>The Global Catalogue of Microorganisms (GCM) 10K type strain sequencing project: providing services to taxonomists for standard genome sequencing and annotation.</title>
        <authorList>
            <consortium name="The Broad Institute Genomics Platform"/>
            <consortium name="The Broad Institute Genome Sequencing Center for Infectious Disease"/>
            <person name="Wu L."/>
            <person name="Ma J."/>
        </authorList>
    </citation>
    <scope>NUCLEOTIDE SEQUENCE [LARGE SCALE GENOMIC DNA]</scope>
    <source>
        <strain evidence="6">DT72</strain>
    </source>
</reference>
<dbReference type="RefSeq" id="WP_378487296.1">
    <property type="nucleotide sequence ID" value="NZ_JBHUFB010000020.1"/>
</dbReference>
<dbReference type="InterPro" id="IPR050109">
    <property type="entry name" value="HTH-type_TetR-like_transc_reg"/>
</dbReference>
<dbReference type="InterPro" id="IPR009057">
    <property type="entry name" value="Homeodomain-like_sf"/>
</dbReference>
<dbReference type="CDD" id="cd00093">
    <property type="entry name" value="HTH_XRE"/>
    <property type="match status" value="1"/>
</dbReference>
<dbReference type="Pfam" id="PF17932">
    <property type="entry name" value="TetR_C_24"/>
    <property type="match status" value="1"/>
</dbReference>
<evidence type="ECO:0000259" key="4">
    <source>
        <dbReference type="PROSITE" id="PS50977"/>
    </source>
</evidence>
<dbReference type="SUPFAM" id="SSF46689">
    <property type="entry name" value="Homeodomain-like"/>
    <property type="match status" value="1"/>
</dbReference>
<accession>A0ABW4P9V7</accession>
<keyword evidence="1 2" id="KW-0238">DNA-binding</keyword>
<dbReference type="PROSITE" id="PS50943">
    <property type="entry name" value="HTH_CROC1"/>
    <property type="match status" value="1"/>
</dbReference>
<dbReference type="InterPro" id="IPR001647">
    <property type="entry name" value="HTH_TetR"/>
</dbReference>
<evidence type="ECO:0000259" key="3">
    <source>
        <dbReference type="PROSITE" id="PS50943"/>
    </source>
</evidence>
<evidence type="ECO:0000256" key="2">
    <source>
        <dbReference type="PROSITE-ProRule" id="PRU00335"/>
    </source>
</evidence>
<feature type="domain" description="HTH cro/C1-type" evidence="3">
    <location>
        <begin position="24"/>
        <end position="78"/>
    </location>
</feature>
<dbReference type="PROSITE" id="PS50977">
    <property type="entry name" value="HTH_TETR_2"/>
    <property type="match status" value="1"/>
</dbReference>
<dbReference type="EMBL" id="JBHUFB010000020">
    <property type="protein sequence ID" value="MFD1814828.1"/>
    <property type="molecule type" value="Genomic_DNA"/>
</dbReference>
<dbReference type="PANTHER" id="PTHR30055">
    <property type="entry name" value="HTH-TYPE TRANSCRIPTIONAL REGULATOR RUTR"/>
    <property type="match status" value="1"/>
</dbReference>
<feature type="domain" description="HTH tetR-type" evidence="4">
    <location>
        <begin position="113"/>
        <end position="173"/>
    </location>
</feature>